<dbReference type="RefSeq" id="WP_378783331.1">
    <property type="nucleotide sequence ID" value="NZ_JBHTIM010000001.1"/>
</dbReference>
<evidence type="ECO:0000259" key="2">
    <source>
        <dbReference type="Pfam" id="PF13559"/>
    </source>
</evidence>
<gene>
    <name evidence="3" type="ORF">ACFQZV_12260</name>
</gene>
<feature type="transmembrane region" description="Helical" evidence="1">
    <location>
        <begin position="58"/>
        <end position="81"/>
    </location>
</feature>
<proteinExistence type="predicted"/>
<dbReference type="Pfam" id="PF13559">
    <property type="entry name" value="DUF4129"/>
    <property type="match status" value="1"/>
</dbReference>
<evidence type="ECO:0000256" key="1">
    <source>
        <dbReference type="SAM" id="Phobius"/>
    </source>
</evidence>
<organism evidence="3 4">
    <name type="scientific">Microbacterium koreense</name>
    <dbReference type="NCBI Taxonomy" id="323761"/>
    <lineage>
        <taxon>Bacteria</taxon>
        <taxon>Bacillati</taxon>
        <taxon>Actinomycetota</taxon>
        <taxon>Actinomycetes</taxon>
        <taxon>Micrococcales</taxon>
        <taxon>Microbacteriaceae</taxon>
        <taxon>Microbacterium</taxon>
    </lineage>
</organism>
<reference evidence="4" key="1">
    <citation type="journal article" date="2019" name="Int. J. Syst. Evol. Microbiol.">
        <title>The Global Catalogue of Microorganisms (GCM) 10K type strain sequencing project: providing services to taxonomists for standard genome sequencing and annotation.</title>
        <authorList>
            <consortium name="The Broad Institute Genomics Platform"/>
            <consortium name="The Broad Institute Genome Sequencing Center for Infectious Disease"/>
            <person name="Wu L."/>
            <person name="Ma J."/>
        </authorList>
    </citation>
    <scope>NUCLEOTIDE SEQUENCE [LARGE SCALE GENOMIC DNA]</scope>
    <source>
        <strain evidence="4">CCUG 50754</strain>
    </source>
</reference>
<keyword evidence="4" id="KW-1185">Reference proteome</keyword>
<keyword evidence="1" id="KW-0812">Transmembrane</keyword>
<dbReference type="InterPro" id="IPR025403">
    <property type="entry name" value="TgpA-like_C"/>
</dbReference>
<accession>A0ABW2ZTS6</accession>
<evidence type="ECO:0000313" key="4">
    <source>
        <dbReference type="Proteomes" id="UP001597042"/>
    </source>
</evidence>
<sequence length="217" mass="22986">MNLLTPLIPDGDEGRRWAEDELADPSYAIAEPTAFDRVSRAIADAIARLFSSEVDGEWGLVLAVVAAAVILLVIALAFVVWGAPRSTRRAGPPAAALFGEDDERSADELRSAASARAAEEDWNAAVVLRFRALARGLVERGIVDTPPGATVHSFARTAARAFPADDDALEDAAVAFDDVRYLRRPGTADMYTRVAGVDDAVARSRPAADADTLVVAG</sequence>
<name>A0ABW2ZTS6_9MICO</name>
<comment type="caution">
    <text evidence="3">The sequence shown here is derived from an EMBL/GenBank/DDBJ whole genome shotgun (WGS) entry which is preliminary data.</text>
</comment>
<keyword evidence="1" id="KW-0472">Membrane</keyword>
<evidence type="ECO:0000313" key="3">
    <source>
        <dbReference type="EMBL" id="MFD0782067.1"/>
    </source>
</evidence>
<keyword evidence="1" id="KW-1133">Transmembrane helix</keyword>
<protein>
    <submittedName>
        <fullName evidence="3">DUF4129 domain-containing protein</fullName>
    </submittedName>
</protein>
<dbReference type="EMBL" id="JBHTIM010000001">
    <property type="protein sequence ID" value="MFD0782067.1"/>
    <property type="molecule type" value="Genomic_DNA"/>
</dbReference>
<dbReference type="Proteomes" id="UP001597042">
    <property type="component" value="Unassembled WGS sequence"/>
</dbReference>
<feature type="domain" description="Protein-glutamine gamma-glutamyltransferase-like C-terminal" evidence="2">
    <location>
        <begin position="129"/>
        <end position="194"/>
    </location>
</feature>